<name>A0A430RCC0_THESC</name>
<dbReference type="InterPro" id="IPR036866">
    <property type="entry name" value="RibonucZ/Hydroxyglut_hydro"/>
</dbReference>
<dbReference type="InterPro" id="IPR001279">
    <property type="entry name" value="Metallo-B-lactamas"/>
</dbReference>
<evidence type="ECO:0000259" key="1">
    <source>
        <dbReference type="Pfam" id="PF00753"/>
    </source>
</evidence>
<accession>A0A430RCC0</accession>
<dbReference type="InterPro" id="IPR050855">
    <property type="entry name" value="NDM-1-like"/>
</dbReference>
<protein>
    <submittedName>
        <fullName evidence="2">MBL fold metallo-hydrolase</fullName>
    </submittedName>
</protein>
<dbReference type="AlphaFoldDB" id="A0A430RCC0"/>
<dbReference type="Pfam" id="PF00753">
    <property type="entry name" value="Lactamase_B"/>
    <property type="match status" value="1"/>
</dbReference>
<dbReference type="Proteomes" id="UP000286734">
    <property type="component" value="Unassembled WGS sequence"/>
</dbReference>
<dbReference type="EMBL" id="PELP01000134">
    <property type="protein sequence ID" value="RTH05050.1"/>
    <property type="molecule type" value="Genomic_DNA"/>
</dbReference>
<comment type="caution">
    <text evidence="2">The sequence shown here is derived from an EMBL/GenBank/DDBJ whole genome shotgun (WGS) entry which is preliminary data.</text>
</comment>
<reference evidence="2 3" key="1">
    <citation type="journal article" date="2019" name="Extremophiles">
        <title>Biogeography of thermophiles and predominance of Thermus scotoductus in domestic water heaters.</title>
        <authorList>
            <person name="Wilpiszeski R.L."/>
            <person name="Zhang Z."/>
            <person name="House C.H."/>
        </authorList>
    </citation>
    <scope>NUCLEOTIDE SEQUENCE [LARGE SCALE GENOMIC DNA]</scope>
    <source>
        <strain evidence="2 3">34_S34</strain>
    </source>
</reference>
<sequence length="93" mass="10621">MRGLEALPFAANLYRVPVAEGYFLVDAGLPWEAGRLLRLLREPPRLLFLTHHHTDHSGGARALWEQFGLPILAHPKEWPYLTKEKPRPPLPIP</sequence>
<dbReference type="Gene3D" id="3.60.15.10">
    <property type="entry name" value="Ribonuclease Z/Hydroxyacylglutathione hydrolase-like"/>
    <property type="match status" value="1"/>
</dbReference>
<keyword evidence="2" id="KW-0378">Hydrolase</keyword>
<organism evidence="2 3">
    <name type="scientific">Thermus scotoductus</name>
    <dbReference type="NCBI Taxonomy" id="37636"/>
    <lineage>
        <taxon>Bacteria</taxon>
        <taxon>Thermotogati</taxon>
        <taxon>Deinococcota</taxon>
        <taxon>Deinococci</taxon>
        <taxon>Thermales</taxon>
        <taxon>Thermaceae</taxon>
        <taxon>Thermus</taxon>
    </lineage>
</organism>
<gene>
    <name evidence="2" type="ORF">CSW47_05870</name>
</gene>
<proteinExistence type="predicted"/>
<feature type="non-terminal residue" evidence="2">
    <location>
        <position position="93"/>
    </location>
</feature>
<evidence type="ECO:0000313" key="3">
    <source>
        <dbReference type="Proteomes" id="UP000286734"/>
    </source>
</evidence>
<dbReference type="PANTHER" id="PTHR42951">
    <property type="entry name" value="METALLO-BETA-LACTAMASE DOMAIN-CONTAINING"/>
    <property type="match status" value="1"/>
</dbReference>
<dbReference type="RefSeq" id="WP_126200289.1">
    <property type="nucleotide sequence ID" value="NZ_PELP01000134.1"/>
</dbReference>
<dbReference type="SUPFAM" id="SSF56281">
    <property type="entry name" value="Metallo-hydrolase/oxidoreductase"/>
    <property type="match status" value="1"/>
</dbReference>
<feature type="domain" description="Metallo-beta-lactamase" evidence="1">
    <location>
        <begin position="18"/>
        <end position="87"/>
    </location>
</feature>
<evidence type="ECO:0000313" key="2">
    <source>
        <dbReference type="EMBL" id="RTH05050.1"/>
    </source>
</evidence>
<dbReference type="GO" id="GO:0016787">
    <property type="term" value="F:hydrolase activity"/>
    <property type="evidence" value="ECO:0007669"/>
    <property type="project" value="UniProtKB-KW"/>
</dbReference>